<name>A0A8B6GXF7_MYTGA</name>
<dbReference type="Gene3D" id="3.90.660.10">
    <property type="match status" value="1"/>
</dbReference>
<dbReference type="SUPFAM" id="SSF51905">
    <property type="entry name" value="FAD/NAD(P)-binding domain"/>
    <property type="match status" value="1"/>
</dbReference>
<dbReference type="AlphaFoldDB" id="A0A8B6GXF7"/>
<dbReference type="PANTHER" id="PTHR23357">
    <property type="entry name" value="RENALASE"/>
    <property type="match status" value="1"/>
</dbReference>
<dbReference type="GO" id="GO:0005576">
    <property type="term" value="C:extracellular region"/>
    <property type="evidence" value="ECO:0007669"/>
    <property type="project" value="TreeGrafter"/>
</dbReference>
<keyword evidence="2" id="KW-1185">Reference proteome</keyword>
<reference evidence="1" key="1">
    <citation type="submission" date="2018-11" db="EMBL/GenBank/DDBJ databases">
        <authorList>
            <person name="Alioto T."/>
            <person name="Alioto T."/>
        </authorList>
    </citation>
    <scope>NUCLEOTIDE SEQUENCE</scope>
</reference>
<dbReference type="Proteomes" id="UP000596742">
    <property type="component" value="Unassembled WGS sequence"/>
</dbReference>
<dbReference type="EMBL" id="UYJE01009166">
    <property type="protein sequence ID" value="VDI70721.1"/>
    <property type="molecule type" value="Genomic_DNA"/>
</dbReference>
<dbReference type="GO" id="GO:0016651">
    <property type="term" value="F:oxidoreductase activity, acting on NAD(P)H"/>
    <property type="evidence" value="ECO:0007669"/>
    <property type="project" value="InterPro"/>
</dbReference>
<gene>
    <name evidence="1" type="ORF">MGAL_10B077864</name>
</gene>
<dbReference type="Gene3D" id="3.50.50.60">
    <property type="entry name" value="FAD/NAD(P)-binding domain"/>
    <property type="match status" value="1"/>
</dbReference>
<keyword evidence="1" id="KW-0560">Oxidoreductase</keyword>
<sequence length="349" mass="38145">MLANTFERIVIAGAGMTGALSAALLKFDLTSSEIVIIDKSRGTGGRMSTSRSNEVEASTVDLGAQYISVAKDYQIKHKTFHDELVSNGLLAPLIGSIEGDRSAGDTVHYVTPKGVSSLVKHFIKKSDGTLKTDTVIQSVNIDKDHIKVEDSKGQRLCDALILTMPVPQILALKGNIQQLINSKSDVKKNLEDVSYSSRFALGLFYKPGTQLNYSWSGKYITDNPCIRFVAIDNKKRGLDSSDIGPSIVVHTSVPFSLKNLETDKEDMRDIIMSHLKQVLPDLPEPVEVKSHKWRYSQVHKGYEGSPGCVVLNEKPLIILAGDGFTHSNLDGCISSALSVQQTVKELCKL</sequence>
<dbReference type="OrthoDB" id="2161133at2759"/>
<dbReference type="PANTHER" id="PTHR23357:SF1">
    <property type="entry name" value="RENALASE"/>
    <property type="match status" value="1"/>
</dbReference>
<dbReference type="Pfam" id="PF13450">
    <property type="entry name" value="NAD_binding_8"/>
    <property type="match status" value="1"/>
</dbReference>
<protein>
    <submittedName>
        <fullName evidence="1">Renalase</fullName>
        <ecNumber evidence="1">1.6.3.5</ecNumber>
    </submittedName>
</protein>
<accession>A0A8B6GXF7</accession>
<evidence type="ECO:0000313" key="1">
    <source>
        <dbReference type="EMBL" id="VDI70721.1"/>
    </source>
</evidence>
<proteinExistence type="predicted"/>
<dbReference type="EC" id="1.6.3.5" evidence="1"/>
<organism evidence="1 2">
    <name type="scientific">Mytilus galloprovincialis</name>
    <name type="common">Mediterranean mussel</name>
    <dbReference type="NCBI Taxonomy" id="29158"/>
    <lineage>
        <taxon>Eukaryota</taxon>
        <taxon>Metazoa</taxon>
        <taxon>Spiralia</taxon>
        <taxon>Lophotrochozoa</taxon>
        <taxon>Mollusca</taxon>
        <taxon>Bivalvia</taxon>
        <taxon>Autobranchia</taxon>
        <taxon>Pteriomorphia</taxon>
        <taxon>Mytilida</taxon>
        <taxon>Mytiloidea</taxon>
        <taxon>Mytilidae</taxon>
        <taxon>Mytilinae</taxon>
        <taxon>Mytilus</taxon>
    </lineage>
</organism>
<comment type="caution">
    <text evidence="1">The sequence shown here is derived from an EMBL/GenBank/DDBJ whole genome shotgun (WGS) entry which is preliminary data.</text>
</comment>
<dbReference type="InterPro" id="IPR036188">
    <property type="entry name" value="FAD/NAD-bd_sf"/>
</dbReference>
<evidence type="ECO:0000313" key="2">
    <source>
        <dbReference type="Proteomes" id="UP000596742"/>
    </source>
</evidence>
<dbReference type="InterPro" id="IPR040174">
    <property type="entry name" value="RNLS"/>
</dbReference>